<gene>
    <name evidence="1" type="ordered locus">SYNW0905</name>
</gene>
<dbReference type="KEGG" id="syw:SYNW0905"/>
<proteinExistence type="predicted"/>
<dbReference type="eggNOG" id="ENOG5032RVN">
    <property type="taxonomic scope" value="Bacteria"/>
</dbReference>
<organism evidence="1 2">
    <name type="scientific">Parasynechococcus marenigrum (strain WH8102)</name>
    <dbReference type="NCBI Taxonomy" id="84588"/>
    <lineage>
        <taxon>Bacteria</taxon>
        <taxon>Bacillati</taxon>
        <taxon>Cyanobacteriota</taxon>
        <taxon>Cyanophyceae</taxon>
        <taxon>Synechococcales</taxon>
        <taxon>Prochlorococcaceae</taxon>
        <taxon>Parasynechococcus</taxon>
        <taxon>Parasynechococcus marenigrum</taxon>
    </lineage>
</organism>
<dbReference type="RefSeq" id="WP_011127770.1">
    <property type="nucleotide sequence ID" value="NC_005070.1"/>
</dbReference>
<evidence type="ECO:0000313" key="2">
    <source>
        <dbReference type="Proteomes" id="UP000001422"/>
    </source>
</evidence>
<reference evidence="1 2" key="1">
    <citation type="journal article" date="2003" name="Nature">
        <title>The genome of a motile marine Synechococcus.</title>
        <authorList>
            <person name="Palenik B."/>
            <person name="Brahamsha B."/>
            <person name="Larimer F."/>
            <person name="Land M."/>
            <person name="Hauser L."/>
            <person name="Chain P."/>
            <person name="Lamerdin J."/>
            <person name="Regala W."/>
            <person name="Allen E.A."/>
            <person name="McCarren J."/>
            <person name="Paulsen I."/>
            <person name="Dufresne A."/>
            <person name="Partensky F."/>
            <person name="Webb E."/>
            <person name="Waterbury J."/>
        </authorList>
    </citation>
    <scope>NUCLEOTIDE SEQUENCE [LARGE SCALE GENOMIC DNA]</scope>
    <source>
        <strain evidence="1 2">WH8102</strain>
    </source>
</reference>
<dbReference type="Pfam" id="PF20547">
    <property type="entry name" value="DUF6761"/>
    <property type="match status" value="1"/>
</dbReference>
<name>Q7U7S6_PARMW</name>
<sequence length="90" mass="10457">MTSLDDPESIRHFQSLCDACQELTTRYHSPSELRLYADGYLHALRRCGSLDSSQQHRLEQLIDRWIMDPSSFIGPDGDVSTLYLRRPHSY</sequence>
<accession>Q7U7S6</accession>
<dbReference type="HOGENOM" id="CLU_183612_0_0_3"/>
<dbReference type="AlphaFoldDB" id="Q7U7S6"/>
<dbReference type="STRING" id="84588.SYNW0905"/>
<evidence type="ECO:0000313" key="1">
    <source>
        <dbReference type="EMBL" id="CAE07420.1"/>
    </source>
</evidence>
<keyword evidence="2" id="KW-1185">Reference proteome</keyword>
<dbReference type="EMBL" id="BX569691">
    <property type="protein sequence ID" value="CAE07420.1"/>
    <property type="molecule type" value="Genomic_DNA"/>
</dbReference>
<protein>
    <submittedName>
        <fullName evidence="1">Uncharacterized protein</fullName>
    </submittedName>
</protein>
<dbReference type="InterPro" id="IPR046649">
    <property type="entry name" value="DUF6761"/>
</dbReference>
<dbReference type="Proteomes" id="UP000001422">
    <property type="component" value="Chromosome"/>
</dbReference>